<dbReference type="InterPro" id="IPR001753">
    <property type="entry name" value="Enoyl-CoA_hydra/iso"/>
</dbReference>
<dbReference type="EMBL" id="UINC01100604">
    <property type="protein sequence ID" value="SVC60790.1"/>
    <property type="molecule type" value="Genomic_DNA"/>
</dbReference>
<dbReference type="PANTHER" id="PTHR43612:SF3">
    <property type="entry name" value="TRIFUNCTIONAL ENZYME SUBUNIT ALPHA, MITOCHONDRIAL"/>
    <property type="match status" value="1"/>
</dbReference>
<accession>A0A382NJC9</accession>
<dbReference type="InterPro" id="IPR029045">
    <property type="entry name" value="ClpP/crotonase-like_dom_sf"/>
</dbReference>
<organism evidence="1">
    <name type="scientific">marine metagenome</name>
    <dbReference type="NCBI Taxonomy" id="408172"/>
    <lineage>
        <taxon>unclassified sequences</taxon>
        <taxon>metagenomes</taxon>
        <taxon>ecological metagenomes</taxon>
    </lineage>
</organism>
<reference evidence="1" key="1">
    <citation type="submission" date="2018-05" db="EMBL/GenBank/DDBJ databases">
        <authorList>
            <person name="Lanie J.A."/>
            <person name="Ng W.-L."/>
            <person name="Kazmierczak K.M."/>
            <person name="Andrzejewski T.M."/>
            <person name="Davidsen T.M."/>
            <person name="Wayne K.J."/>
            <person name="Tettelin H."/>
            <person name="Glass J.I."/>
            <person name="Rusch D."/>
            <person name="Podicherti R."/>
            <person name="Tsui H.-C.T."/>
            <person name="Winkler M.E."/>
        </authorList>
    </citation>
    <scope>NUCLEOTIDE SEQUENCE</scope>
</reference>
<dbReference type="GO" id="GO:0006635">
    <property type="term" value="P:fatty acid beta-oxidation"/>
    <property type="evidence" value="ECO:0007669"/>
    <property type="project" value="TreeGrafter"/>
</dbReference>
<protein>
    <recommendedName>
        <fullName evidence="2">3-hydroxyacyl-CoA dehydrogenase NAD binding domain-containing protein</fullName>
    </recommendedName>
</protein>
<dbReference type="CDD" id="cd06558">
    <property type="entry name" value="crotonase-like"/>
    <property type="match status" value="1"/>
</dbReference>
<sequence length="200" mass="21416">VLTREILLELESIAANLSAAPPKGLIIYSGKSNGFIAGADVNEFPDIDSEELAYDLVRRGQRIFDALQQLPCPSVAVINGFALGGGLELALACNYRLATASDERTLGLPEVQLGLHPGFGGTIRAVNLLGVRQAMPLILTGKSVRPSMAKEIGLVDGLIRQADWRTAAEKLLRSPPPRQSAPFIDRLLNMAPLRTIVAPI</sequence>
<dbReference type="Gene3D" id="3.90.226.10">
    <property type="entry name" value="2-enoyl-CoA Hydratase, Chain A, domain 1"/>
    <property type="match status" value="1"/>
</dbReference>
<evidence type="ECO:0000313" key="1">
    <source>
        <dbReference type="EMBL" id="SVC60790.1"/>
    </source>
</evidence>
<dbReference type="SUPFAM" id="SSF52096">
    <property type="entry name" value="ClpP/crotonase"/>
    <property type="match status" value="1"/>
</dbReference>
<gene>
    <name evidence="1" type="ORF">METZ01_LOCUS313644</name>
</gene>
<dbReference type="AlphaFoldDB" id="A0A382NJC9"/>
<dbReference type="GO" id="GO:0016509">
    <property type="term" value="F:long-chain (3S)-3-hydroxyacyl-CoA dehydrogenase (NAD+) activity"/>
    <property type="evidence" value="ECO:0007669"/>
    <property type="project" value="TreeGrafter"/>
</dbReference>
<evidence type="ECO:0008006" key="2">
    <source>
        <dbReference type="Google" id="ProtNLM"/>
    </source>
</evidence>
<feature type="non-terminal residue" evidence="1">
    <location>
        <position position="200"/>
    </location>
</feature>
<name>A0A382NJC9_9ZZZZ</name>
<dbReference type="PANTHER" id="PTHR43612">
    <property type="entry name" value="TRIFUNCTIONAL ENZYME SUBUNIT ALPHA"/>
    <property type="match status" value="1"/>
</dbReference>
<dbReference type="Pfam" id="PF00378">
    <property type="entry name" value="ECH_1"/>
    <property type="match status" value="1"/>
</dbReference>
<dbReference type="InterPro" id="IPR050136">
    <property type="entry name" value="FA_oxidation_alpha_subunit"/>
</dbReference>
<proteinExistence type="predicted"/>
<dbReference type="GO" id="GO:0004300">
    <property type="term" value="F:enoyl-CoA hydratase activity"/>
    <property type="evidence" value="ECO:0007669"/>
    <property type="project" value="TreeGrafter"/>
</dbReference>
<feature type="non-terminal residue" evidence="1">
    <location>
        <position position="1"/>
    </location>
</feature>